<evidence type="ECO:0000313" key="2">
    <source>
        <dbReference type="Proteomes" id="UP000789396"/>
    </source>
</evidence>
<dbReference type="Proteomes" id="UP000789396">
    <property type="component" value="Unassembled WGS sequence"/>
</dbReference>
<proteinExistence type="predicted"/>
<accession>A0A9N9P1V4</accession>
<reference evidence="1" key="1">
    <citation type="submission" date="2021-06" db="EMBL/GenBank/DDBJ databases">
        <authorList>
            <person name="Kallberg Y."/>
            <person name="Tangrot J."/>
            <person name="Rosling A."/>
        </authorList>
    </citation>
    <scope>NUCLEOTIDE SEQUENCE</scope>
    <source>
        <strain evidence="1">IN212</strain>
    </source>
</reference>
<organism evidence="1 2">
    <name type="scientific">Racocetra fulgida</name>
    <dbReference type="NCBI Taxonomy" id="60492"/>
    <lineage>
        <taxon>Eukaryota</taxon>
        <taxon>Fungi</taxon>
        <taxon>Fungi incertae sedis</taxon>
        <taxon>Mucoromycota</taxon>
        <taxon>Glomeromycotina</taxon>
        <taxon>Glomeromycetes</taxon>
        <taxon>Diversisporales</taxon>
        <taxon>Gigasporaceae</taxon>
        <taxon>Racocetra</taxon>
    </lineage>
</organism>
<protein>
    <submittedName>
        <fullName evidence="1">6977_t:CDS:1</fullName>
    </submittedName>
</protein>
<evidence type="ECO:0000313" key="1">
    <source>
        <dbReference type="EMBL" id="CAG8782218.1"/>
    </source>
</evidence>
<dbReference type="AlphaFoldDB" id="A0A9N9P1V4"/>
<comment type="caution">
    <text evidence="1">The sequence shown here is derived from an EMBL/GenBank/DDBJ whole genome shotgun (WGS) entry which is preliminary data.</text>
</comment>
<dbReference type="EMBL" id="CAJVPZ010053700">
    <property type="protein sequence ID" value="CAG8782218.1"/>
    <property type="molecule type" value="Genomic_DNA"/>
</dbReference>
<feature type="non-terminal residue" evidence="1">
    <location>
        <position position="60"/>
    </location>
</feature>
<keyword evidence="2" id="KW-1185">Reference proteome</keyword>
<sequence length="60" mass="7062">KKNKIQPTFAKTTCQYNYPLIDFRKDKVPTINLINNPWVIYKILIVNNSDEESFSTIQSQ</sequence>
<feature type="non-terminal residue" evidence="1">
    <location>
        <position position="1"/>
    </location>
</feature>
<name>A0A9N9P1V4_9GLOM</name>
<gene>
    <name evidence="1" type="ORF">RFULGI_LOCUS15929</name>
</gene>